<evidence type="ECO:0000256" key="1">
    <source>
        <dbReference type="SAM" id="Phobius"/>
    </source>
</evidence>
<protein>
    <submittedName>
        <fullName evidence="2">Uncharacterized protein</fullName>
    </submittedName>
</protein>
<reference evidence="3" key="1">
    <citation type="journal article" date="2024" name="FEMS Microbiol. Lett.">
        <title>Genomic insights into Spiroplasma endosymbionts that induce male-killing and protective phenotypes in the pea aphid.</title>
        <authorList>
            <person name="Arai H."/>
            <person name="Legeai F."/>
            <person name="Kageyama D."/>
            <person name="Sugio A."/>
            <person name="Simon J.C."/>
        </authorList>
    </citation>
    <scope>NUCLEOTIDE SEQUENCE [LARGE SCALE GENOMIC DNA]</scope>
    <source>
        <strain evidence="3">sAp269</strain>
    </source>
</reference>
<organism evidence="2 3">
    <name type="scientific">Spiroplasma ixodetis</name>
    <dbReference type="NCBI Taxonomy" id="2141"/>
    <lineage>
        <taxon>Bacteria</taxon>
        <taxon>Bacillati</taxon>
        <taxon>Mycoplasmatota</taxon>
        <taxon>Mollicutes</taxon>
        <taxon>Entomoplasmatales</taxon>
        <taxon>Spiroplasmataceae</taxon>
        <taxon>Spiroplasma</taxon>
    </lineage>
</organism>
<dbReference type="EMBL" id="AP028955">
    <property type="protein sequence ID" value="BET39530.1"/>
    <property type="molecule type" value="Genomic_DNA"/>
</dbReference>
<keyword evidence="1" id="KW-1133">Transmembrane helix</keyword>
<gene>
    <name evidence="2" type="ORF">SAP269_21190</name>
</gene>
<proteinExistence type="predicted"/>
<keyword evidence="1" id="KW-0472">Membrane</keyword>
<feature type="transmembrane region" description="Helical" evidence="1">
    <location>
        <begin position="50"/>
        <end position="71"/>
    </location>
</feature>
<name>A0ABN7BXM4_9MOLU</name>
<dbReference type="Proteomes" id="UP001473424">
    <property type="component" value="Chromosome"/>
</dbReference>
<keyword evidence="3" id="KW-1185">Reference proteome</keyword>
<evidence type="ECO:0000313" key="3">
    <source>
        <dbReference type="Proteomes" id="UP001473424"/>
    </source>
</evidence>
<evidence type="ECO:0000313" key="2">
    <source>
        <dbReference type="EMBL" id="BET39530.1"/>
    </source>
</evidence>
<keyword evidence="1" id="KW-0812">Transmembrane</keyword>
<sequence length="82" mass="9627">MQKKLNSSRIILICWFLGFIEANSFKSWISNLPILLASSGYDNEFKENKITLWFLTISVKSFSITMLFLIVHYKYLIDSKDL</sequence>
<accession>A0ABN7BXM4</accession>